<dbReference type="Gene3D" id="1.20.58.390">
    <property type="entry name" value="Neurotransmitter-gated ion-channel transmembrane domain"/>
    <property type="match status" value="1"/>
</dbReference>
<evidence type="ECO:0000256" key="9">
    <source>
        <dbReference type="ARBA" id="ARBA00023136"/>
    </source>
</evidence>
<dbReference type="InterPro" id="IPR038050">
    <property type="entry name" value="Neuro_actylchol_rec"/>
</dbReference>
<dbReference type="Proteomes" id="UP001374579">
    <property type="component" value="Unassembled WGS sequence"/>
</dbReference>
<protein>
    <submittedName>
        <fullName evidence="14">Uncharacterized protein</fullName>
    </submittedName>
</protein>
<dbReference type="GO" id="GO:0004888">
    <property type="term" value="F:transmembrane signaling receptor activity"/>
    <property type="evidence" value="ECO:0007669"/>
    <property type="project" value="InterPro"/>
</dbReference>
<evidence type="ECO:0000256" key="1">
    <source>
        <dbReference type="ARBA" id="ARBA00004141"/>
    </source>
</evidence>
<comment type="caution">
    <text evidence="11">Lacks conserved residue(s) required for the propagation of feature annotation.</text>
</comment>
<evidence type="ECO:0000259" key="12">
    <source>
        <dbReference type="Pfam" id="PF02931"/>
    </source>
</evidence>
<evidence type="ECO:0000256" key="2">
    <source>
        <dbReference type="ARBA" id="ARBA00004236"/>
    </source>
</evidence>
<reference evidence="14 15" key="1">
    <citation type="submission" date="2024-02" db="EMBL/GenBank/DDBJ databases">
        <title>Chromosome-scale genome assembly of the rough periwinkle Littorina saxatilis.</title>
        <authorList>
            <person name="De Jode A."/>
            <person name="Faria R."/>
            <person name="Formenti G."/>
            <person name="Sims Y."/>
            <person name="Smith T.P."/>
            <person name="Tracey A."/>
            <person name="Wood J.M.D."/>
            <person name="Zagrodzka Z.B."/>
            <person name="Johannesson K."/>
            <person name="Butlin R.K."/>
            <person name="Leder E.H."/>
        </authorList>
    </citation>
    <scope>NUCLEOTIDE SEQUENCE [LARGE SCALE GENOMIC DNA]</scope>
    <source>
        <strain evidence="14">Snail1</strain>
        <tissue evidence="14">Muscle</tissue>
    </source>
</reference>
<evidence type="ECO:0000256" key="6">
    <source>
        <dbReference type="ARBA" id="ARBA00022729"/>
    </source>
</evidence>
<proteinExistence type="inferred from homology"/>
<keyword evidence="9 11" id="KW-0472">Membrane</keyword>
<comment type="subcellular location">
    <subcellularLocation>
        <location evidence="2">Cell membrane</location>
    </subcellularLocation>
    <subcellularLocation>
        <location evidence="1">Membrane</location>
        <topology evidence="1">Multi-pass membrane protein</topology>
    </subcellularLocation>
</comment>
<dbReference type="PRINTS" id="PR00252">
    <property type="entry name" value="NRIONCHANNEL"/>
</dbReference>
<evidence type="ECO:0000256" key="11">
    <source>
        <dbReference type="RuleBase" id="RU000687"/>
    </source>
</evidence>
<comment type="caution">
    <text evidence="14">The sequence shown here is derived from an EMBL/GenBank/DDBJ whole genome shotgun (WGS) entry which is preliminary data.</text>
</comment>
<evidence type="ECO:0000256" key="3">
    <source>
        <dbReference type="ARBA" id="ARBA00022448"/>
    </source>
</evidence>
<dbReference type="SUPFAM" id="SSF63712">
    <property type="entry name" value="Nicotinic receptor ligand binding domain-like"/>
    <property type="match status" value="1"/>
</dbReference>
<keyword evidence="4" id="KW-1003">Cell membrane</keyword>
<evidence type="ECO:0000256" key="4">
    <source>
        <dbReference type="ARBA" id="ARBA00022475"/>
    </source>
</evidence>
<dbReference type="InterPro" id="IPR006028">
    <property type="entry name" value="GABAA/Glycine_rcpt"/>
</dbReference>
<dbReference type="GO" id="GO:0005886">
    <property type="term" value="C:plasma membrane"/>
    <property type="evidence" value="ECO:0007669"/>
    <property type="project" value="UniProtKB-SubCell"/>
</dbReference>
<feature type="domain" description="Neurotransmitter-gated ion-channel transmembrane" evidence="13">
    <location>
        <begin position="167"/>
        <end position="252"/>
    </location>
</feature>
<dbReference type="InterPro" id="IPR006202">
    <property type="entry name" value="Neur_chan_lig-bd"/>
</dbReference>
<dbReference type="Pfam" id="PF02932">
    <property type="entry name" value="Neur_chan_memb"/>
    <property type="match status" value="1"/>
</dbReference>
<evidence type="ECO:0000256" key="10">
    <source>
        <dbReference type="ARBA" id="ARBA00023303"/>
    </source>
</evidence>
<evidence type="ECO:0000259" key="13">
    <source>
        <dbReference type="Pfam" id="PF02932"/>
    </source>
</evidence>
<gene>
    <name evidence="14" type="ORF">V1264_004913</name>
</gene>
<dbReference type="NCBIfam" id="TIGR00860">
    <property type="entry name" value="LIC"/>
    <property type="match status" value="1"/>
</dbReference>
<keyword evidence="7 11" id="KW-1133">Transmembrane helix</keyword>
<dbReference type="EMBL" id="JBAMIC010000013">
    <property type="protein sequence ID" value="KAK7098022.1"/>
    <property type="molecule type" value="Genomic_DNA"/>
</dbReference>
<dbReference type="PRINTS" id="PR00253">
    <property type="entry name" value="GABAARECEPTR"/>
</dbReference>
<feature type="transmembrane region" description="Helical" evidence="11">
    <location>
        <begin position="225"/>
        <end position="244"/>
    </location>
</feature>
<dbReference type="SUPFAM" id="SSF90112">
    <property type="entry name" value="Neurotransmitter-gated ion-channel transmembrane pore"/>
    <property type="match status" value="1"/>
</dbReference>
<organism evidence="14 15">
    <name type="scientific">Littorina saxatilis</name>
    <dbReference type="NCBI Taxonomy" id="31220"/>
    <lineage>
        <taxon>Eukaryota</taxon>
        <taxon>Metazoa</taxon>
        <taxon>Spiralia</taxon>
        <taxon>Lophotrochozoa</taxon>
        <taxon>Mollusca</taxon>
        <taxon>Gastropoda</taxon>
        <taxon>Caenogastropoda</taxon>
        <taxon>Littorinimorpha</taxon>
        <taxon>Littorinoidea</taxon>
        <taxon>Littorinidae</taxon>
        <taxon>Littorina</taxon>
    </lineage>
</organism>
<dbReference type="Gene3D" id="2.70.170.10">
    <property type="entry name" value="Neurotransmitter-gated ion-channel ligand-binding domain"/>
    <property type="match status" value="1"/>
</dbReference>
<feature type="domain" description="Neurotransmitter-gated ion-channel ligand-binding" evidence="12">
    <location>
        <begin position="1"/>
        <end position="137"/>
    </location>
</feature>
<evidence type="ECO:0000313" key="15">
    <source>
        <dbReference type="Proteomes" id="UP001374579"/>
    </source>
</evidence>
<feature type="transmembrane region" description="Helical" evidence="11">
    <location>
        <begin position="160"/>
        <end position="184"/>
    </location>
</feature>
<evidence type="ECO:0000256" key="7">
    <source>
        <dbReference type="ARBA" id="ARBA00022989"/>
    </source>
</evidence>
<dbReference type="InterPro" id="IPR036719">
    <property type="entry name" value="Neuro-gated_channel_TM_sf"/>
</dbReference>
<evidence type="ECO:0000256" key="8">
    <source>
        <dbReference type="ARBA" id="ARBA00023065"/>
    </source>
</evidence>
<keyword evidence="5 11" id="KW-0812">Transmembrane</keyword>
<dbReference type="GO" id="GO:0005230">
    <property type="term" value="F:extracellular ligand-gated monoatomic ion channel activity"/>
    <property type="evidence" value="ECO:0007669"/>
    <property type="project" value="InterPro"/>
</dbReference>
<keyword evidence="8 11" id="KW-0406">Ion transport</keyword>
<dbReference type="InterPro" id="IPR036734">
    <property type="entry name" value="Neur_chan_lig-bd_sf"/>
</dbReference>
<keyword evidence="15" id="KW-1185">Reference proteome</keyword>
<dbReference type="PANTHER" id="PTHR18945">
    <property type="entry name" value="NEUROTRANSMITTER GATED ION CHANNEL"/>
    <property type="match status" value="1"/>
</dbReference>
<name>A0AAN9B377_9CAEN</name>
<dbReference type="PROSITE" id="PS00236">
    <property type="entry name" value="NEUROTR_ION_CHANNEL"/>
    <property type="match status" value="1"/>
</dbReference>
<keyword evidence="10 11" id="KW-0407">Ion channel</keyword>
<dbReference type="AlphaFoldDB" id="A0AAN9B377"/>
<keyword evidence="3 11" id="KW-0813">Transport</keyword>
<evidence type="ECO:0000256" key="5">
    <source>
        <dbReference type="ARBA" id="ARBA00022692"/>
    </source>
</evidence>
<dbReference type="InterPro" id="IPR006201">
    <property type="entry name" value="Neur_channel"/>
</dbReference>
<dbReference type="Pfam" id="PF02931">
    <property type="entry name" value="Neur_chan_LBD"/>
    <property type="match status" value="1"/>
</dbReference>
<dbReference type="InterPro" id="IPR006029">
    <property type="entry name" value="Neurotrans-gated_channel_TM"/>
</dbReference>
<dbReference type="CDD" id="cd19049">
    <property type="entry name" value="LGIC_TM_anion"/>
    <property type="match status" value="1"/>
</dbReference>
<accession>A0AAN9B377</accession>
<evidence type="ECO:0000313" key="14">
    <source>
        <dbReference type="EMBL" id="KAK7098022.1"/>
    </source>
</evidence>
<keyword evidence="6" id="KW-0732">Signal</keyword>
<sequence length="309" mass="35434">MTFYLRRKWVDKRLSFPTFRASAVLELDNRLIDQLWVPDIFFRNEKTAVVHNVTVPNRLIHIHRNGTVMFSSRMSMTLSCPMDFLLFPLDIQACPVIIQSYAYSTSNVVFRWTEGKSISKSEDWEMAHFMDQGIETSGCTDDFDSHFACVKATFRLQRHLGYFLVHVYLPTVLVVILSWVSFWIDGGAVPARITIGVMSILTMATQSSTVQSVLPRVSYVKAIDVWMATCMSFVFAALLEFAYVNVLSRRKNLFLALEKGFRRRAQAAQVTDLQAKDVRMLSSPSCYHIPNRATVNAQKSKVFAPFHYR</sequence>
<comment type="similarity">
    <text evidence="11">Belongs to the ligand-gated ion channel (TC 1.A.9) family.</text>
</comment>
<dbReference type="InterPro" id="IPR018000">
    <property type="entry name" value="Neurotransmitter_ion_chnl_CS"/>
</dbReference>